<name>A0A0C2WPK9_SERVB</name>
<reference evidence="2" key="2">
    <citation type="submission" date="2015-01" db="EMBL/GenBank/DDBJ databases">
        <title>Evolutionary Origins and Diversification of the Mycorrhizal Mutualists.</title>
        <authorList>
            <consortium name="DOE Joint Genome Institute"/>
            <consortium name="Mycorrhizal Genomics Consortium"/>
            <person name="Kohler A."/>
            <person name="Kuo A."/>
            <person name="Nagy L.G."/>
            <person name="Floudas D."/>
            <person name="Copeland A."/>
            <person name="Barry K.W."/>
            <person name="Cichocki N."/>
            <person name="Veneault-Fourrey C."/>
            <person name="LaButti K."/>
            <person name="Lindquist E.A."/>
            <person name="Lipzen A."/>
            <person name="Lundell T."/>
            <person name="Morin E."/>
            <person name="Murat C."/>
            <person name="Riley R."/>
            <person name="Ohm R."/>
            <person name="Sun H."/>
            <person name="Tunlid A."/>
            <person name="Henrissat B."/>
            <person name="Grigoriev I.V."/>
            <person name="Hibbett D.S."/>
            <person name="Martin F."/>
        </authorList>
    </citation>
    <scope>NUCLEOTIDE SEQUENCE [LARGE SCALE GENOMIC DNA]</scope>
    <source>
        <strain evidence="2">MAFF 305830</strain>
    </source>
</reference>
<gene>
    <name evidence="1" type="ORF">M408DRAFT_334341</name>
</gene>
<dbReference type="AlphaFoldDB" id="A0A0C2WPK9"/>
<reference evidence="1 2" key="1">
    <citation type="submission" date="2014-04" db="EMBL/GenBank/DDBJ databases">
        <authorList>
            <consortium name="DOE Joint Genome Institute"/>
            <person name="Kuo A."/>
            <person name="Zuccaro A."/>
            <person name="Kohler A."/>
            <person name="Nagy L.G."/>
            <person name="Floudas D."/>
            <person name="Copeland A."/>
            <person name="Barry K.W."/>
            <person name="Cichocki N."/>
            <person name="Veneault-Fourrey C."/>
            <person name="LaButti K."/>
            <person name="Lindquist E.A."/>
            <person name="Lipzen A."/>
            <person name="Lundell T."/>
            <person name="Morin E."/>
            <person name="Murat C."/>
            <person name="Sun H."/>
            <person name="Tunlid A."/>
            <person name="Henrissat B."/>
            <person name="Grigoriev I.V."/>
            <person name="Hibbett D.S."/>
            <person name="Martin F."/>
            <person name="Nordberg H.P."/>
            <person name="Cantor M.N."/>
            <person name="Hua S.X."/>
        </authorList>
    </citation>
    <scope>NUCLEOTIDE SEQUENCE [LARGE SCALE GENOMIC DNA]</scope>
    <source>
        <strain evidence="1 2">MAFF 305830</strain>
    </source>
</reference>
<organism evidence="1 2">
    <name type="scientific">Serendipita vermifera MAFF 305830</name>
    <dbReference type="NCBI Taxonomy" id="933852"/>
    <lineage>
        <taxon>Eukaryota</taxon>
        <taxon>Fungi</taxon>
        <taxon>Dikarya</taxon>
        <taxon>Basidiomycota</taxon>
        <taxon>Agaricomycotina</taxon>
        <taxon>Agaricomycetes</taxon>
        <taxon>Sebacinales</taxon>
        <taxon>Serendipitaceae</taxon>
        <taxon>Serendipita</taxon>
    </lineage>
</organism>
<dbReference type="Proteomes" id="UP000054097">
    <property type="component" value="Unassembled WGS sequence"/>
</dbReference>
<dbReference type="EMBL" id="KN824615">
    <property type="protein sequence ID" value="KIM19582.1"/>
    <property type="molecule type" value="Genomic_DNA"/>
</dbReference>
<proteinExistence type="predicted"/>
<sequence>MLHGKFLPALFRVMRARLDKWGEPMNSHYFKHNISNPSPCCTAESSVEGLLDHLLGD</sequence>
<accession>A0A0C2WPK9</accession>
<dbReference type="HOGENOM" id="CLU_2997926_0_0_1"/>
<evidence type="ECO:0000313" key="1">
    <source>
        <dbReference type="EMBL" id="KIM19582.1"/>
    </source>
</evidence>
<evidence type="ECO:0000313" key="2">
    <source>
        <dbReference type="Proteomes" id="UP000054097"/>
    </source>
</evidence>
<protein>
    <submittedName>
        <fullName evidence="1">Uncharacterized protein</fullName>
    </submittedName>
</protein>
<keyword evidence="2" id="KW-1185">Reference proteome</keyword>